<name>A0ABV6MF35_9ACTN</name>
<comment type="caution">
    <text evidence="1">The sequence shown here is derived from an EMBL/GenBank/DDBJ whole genome shotgun (WGS) entry which is preliminary data.</text>
</comment>
<organism evidence="1 2">
    <name type="scientific">Phytohabitans kaempferiae</name>
    <dbReference type="NCBI Taxonomy" id="1620943"/>
    <lineage>
        <taxon>Bacteria</taxon>
        <taxon>Bacillati</taxon>
        <taxon>Actinomycetota</taxon>
        <taxon>Actinomycetes</taxon>
        <taxon>Micromonosporales</taxon>
        <taxon>Micromonosporaceae</taxon>
    </lineage>
</organism>
<proteinExistence type="predicted"/>
<keyword evidence="2" id="KW-1185">Reference proteome</keyword>
<sequence>MPDVRGQLLPIYVLADESGSMRDLIGELNTGLKALHAALLAEPMAAAKVRFTLIGFSDTAVLRMHLADLRHAAELPTLGCRAATSYGAAFHALQEQIPADIQHLKGQGYEVHRPAVFFLSDGQPSDGNRWFPIHDRLVDRAQTIGAPNIIACGIGEAKPPTILRVATRPEYAFVSIAGADVGQPIARFCAALTRSIVKSSRSMADGRAELYVDRPEGFHMAIDVV</sequence>
<dbReference type="RefSeq" id="WP_377260795.1">
    <property type="nucleotide sequence ID" value="NZ_JBHLUH010000081.1"/>
</dbReference>
<dbReference type="Proteomes" id="UP001589867">
    <property type="component" value="Unassembled WGS sequence"/>
</dbReference>
<accession>A0ABV6MF35</accession>
<protein>
    <recommendedName>
        <fullName evidence="3">VWFA domain-containing protein</fullName>
    </recommendedName>
</protein>
<dbReference type="EMBL" id="JBHLUH010000081">
    <property type="protein sequence ID" value="MFC0533331.1"/>
    <property type="molecule type" value="Genomic_DNA"/>
</dbReference>
<reference evidence="1 2" key="1">
    <citation type="submission" date="2024-09" db="EMBL/GenBank/DDBJ databases">
        <authorList>
            <person name="Sun Q."/>
            <person name="Mori K."/>
        </authorList>
    </citation>
    <scope>NUCLEOTIDE SEQUENCE [LARGE SCALE GENOMIC DNA]</scope>
    <source>
        <strain evidence="1 2">TBRC 3947</strain>
    </source>
</reference>
<evidence type="ECO:0000313" key="2">
    <source>
        <dbReference type="Proteomes" id="UP001589867"/>
    </source>
</evidence>
<dbReference type="InterPro" id="IPR036465">
    <property type="entry name" value="vWFA_dom_sf"/>
</dbReference>
<dbReference type="Gene3D" id="3.40.50.410">
    <property type="entry name" value="von Willebrand factor, type A domain"/>
    <property type="match status" value="1"/>
</dbReference>
<evidence type="ECO:0008006" key="3">
    <source>
        <dbReference type="Google" id="ProtNLM"/>
    </source>
</evidence>
<gene>
    <name evidence="1" type="ORF">ACFFIA_37570</name>
</gene>
<evidence type="ECO:0000313" key="1">
    <source>
        <dbReference type="EMBL" id="MFC0533331.1"/>
    </source>
</evidence>
<dbReference type="SUPFAM" id="SSF53300">
    <property type="entry name" value="vWA-like"/>
    <property type="match status" value="1"/>
</dbReference>